<protein>
    <recommendedName>
        <fullName evidence="3">HNH nuclease domain-containing protein</fullName>
    </recommendedName>
</protein>
<name>A0A365GYR2_9ACTN</name>
<dbReference type="Gene3D" id="1.10.30.50">
    <property type="match status" value="1"/>
</dbReference>
<dbReference type="SMART" id="SM00507">
    <property type="entry name" value="HNHc"/>
    <property type="match status" value="1"/>
</dbReference>
<comment type="caution">
    <text evidence="4">The sequence shown here is derived from an EMBL/GenBank/DDBJ whole genome shotgun (WGS) entry which is preliminary data.</text>
</comment>
<sequence length="485" mass="50628">MRLTKRAAGGVLEDAWLLVERLPAVWRALRAGAIDAARAKVMVHETRALAEPFARRVAAQVLPQAPELTTGQLAYRLRRLVLETDPDAAKDNYILRVAERRVVAGTNPDGTAYLSGCSLPVGQAAAAYERVNAIARATKQSGDSRPMDQIRTDVYLGLLEGTWNGPGPVHRRGVIELTADLPTLLNLADNPAELHGWGPVIADIARQITHQATTQPAAGNTAWAYSITEPRTGRLLYHGTTRRRPTHLSPPGSGTAAHSNSATAGPATGNRPGAGDEAGGKAVATGRAGSGAGGEGSGAGGRAGGKAVALDRAGSGAGGRATGTGGRAENRASVKDQAKSGTEGRDTGTGGAVHPVTAAGPGKRVAPSERDPRRTLTARDRAYVIARDRTCRGPGCRVPARRAEIDHIVPHADGGPSTPDNADAKCAYCHDLKDGGWTTTRTPRGVTVWTSPLGHTYTKLPEPVTRPADLTPAEQRLATNLDQLP</sequence>
<gene>
    <name evidence="4" type="ORF">DPM19_26720</name>
</gene>
<dbReference type="GO" id="GO:0004519">
    <property type="term" value="F:endonuclease activity"/>
    <property type="evidence" value="ECO:0007669"/>
    <property type="project" value="InterPro"/>
</dbReference>
<proteinExistence type="inferred from homology"/>
<reference evidence="4 5" key="1">
    <citation type="submission" date="2018-06" db="EMBL/GenBank/DDBJ databases">
        <title>Actinomadura craniellae sp. nov. isolated from marine sponge Craniella sp.</title>
        <authorList>
            <person name="Li L."/>
            <person name="Xu Q.H."/>
            <person name="Lin H.W."/>
            <person name="Lu Y.H."/>
        </authorList>
    </citation>
    <scope>NUCLEOTIDE SEQUENCE [LARGE SCALE GENOMIC DNA]</scope>
    <source>
        <strain evidence="4 5">LHW63021</strain>
    </source>
</reference>
<dbReference type="InterPro" id="IPR003615">
    <property type="entry name" value="HNH_nuc"/>
</dbReference>
<evidence type="ECO:0000313" key="4">
    <source>
        <dbReference type="EMBL" id="RAY11951.1"/>
    </source>
</evidence>
<feature type="compositionally biased region" description="Gly residues" evidence="2">
    <location>
        <begin position="288"/>
        <end position="304"/>
    </location>
</feature>
<dbReference type="GO" id="GO:0003676">
    <property type="term" value="F:nucleic acid binding"/>
    <property type="evidence" value="ECO:0007669"/>
    <property type="project" value="InterPro"/>
</dbReference>
<dbReference type="AlphaFoldDB" id="A0A365GYR2"/>
<dbReference type="CDD" id="cd00085">
    <property type="entry name" value="HNHc"/>
    <property type="match status" value="1"/>
</dbReference>
<feature type="domain" description="HNH nuclease" evidence="3">
    <location>
        <begin position="379"/>
        <end position="431"/>
    </location>
</feature>
<organism evidence="4 5">
    <name type="scientific">Actinomadura craniellae</name>
    <dbReference type="NCBI Taxonomy" id="2231787"/>
    <lineage>
        <taxon>Bacteria</taxon>
        <taxon>Bacillati</taxon>
        <taxon>Actinomycetota</taxon>
        <taxon>Actinomycetes</taxon>
        <taxon>Streptosporangiales</taxon>
        <taxon>Thermomonosporaceae</taxon>
        <taxon>Actinomadura</taxon>
    </lineage>
</organism>
<evidence type="ECO:0000259" key="3">
    <source>
        <dbReference type="SMART" id="SM00507"/>
    </source>
</evidence>
<dbReference type="GO" id="GO:0008270">
    <property type="term" value="F:zinc ion binding"/>
    <property type="evidence" value="ECO:0007669"/>
    <property type="project" value="InterPro"/>
</dbReference>
<dbReference type="InterPro" id="IPR003870">
    <property type="entry name" value="DUF222"/>
</dbReference>
<dbReference type="Pfam" id="PF01844">
    <property type="entry name" value="HNH"/>
    <property type="match status" value="1"/>
</dbReference>
<dbReference type="Proteomes" id="UP000251891">
    <property type="component" value="Unassembled WGS sequence"/>
</dbReference>
<feature type="compositionally biased region" description="Low complexity" evidence="2">
    <location>
        <begin position="305"/>
        <end position="314"/>
    </location>
</feature>
<feature type="region of interest" description="Disordered" evidence="2">
    <location>
        <begin position="241"/>
        <end position="373"/>
    </location>
</feature>
<dbReference type="EMBL" id="QLYX01000015">
    <property type="protein sequence ID" value="RAY11951.1"/>
    <property type="molecule type" value="Genomic_DNA"/>
</dbReference>
<dbReference type="Pfam" id="PF02720">
    <property type="entry name" value="DUF222"/>
    <property type="match status" value="1"/>
</dbReference>
<keyword evidence="5" id="KW-1185">Reference proteome</keyword>
<evidence type="ECO:0000256" key="1">
    <source>
        <dbReference type="ARBA" id="ARBA00023450"/>
    </source>
</evidence>
<accession>A0A365GYR2</accession>
<dbReference type="InterPro" id="IPR002711">
    <property type="entry name" value="HNH"/>
</dbReference>
<feature type="compositionally biased region" description="Basic and acidic residues" evidence="2">
    <location>
        <begin position="328"/>
        <end position="346"/>
    </location>
</feature>
<evidence type="ECO:0000256" key="2">
    <source>
        <dbReference type="SAM" id="MobiDB-lite"/>
    </source>
</evidence>
<comment type="similarity">
    <text evidence="1">Belongs to the Rv1128c/1148c/1588c/1702c/1945/3466 family.</text>
</comment>
<evidence type="ECO:0000313" key="5">
    <source>
        <dbReference type="Proteomes" id="UP000251891"/>
    </source>
</evidence>
<feature type="compositionally biased region" description="Gly residues" evidence="2">
    <location>
        <begin position="315"/>
        <end position="326"/>
    </location>
</feature>